<evidence type="ECO:0000313" key="2">
    <source>
        <dbReference type="Proteomes" id="UP001184230"/>
    </source>
</evidence>
<keyword evidence="2" id="KW-1185">Reference proteome</keyword>
<comment type="caution">
    <text evidence="1">The sequence shown here is derived from an EMBL/GenBank/DDBJ whole genome shotgun (WGS) entry which is preliminary data.</text>
</comment>
<gene>
    <name evidence="1" type="ORF">J2739_005147</name>
</gene>
<dbReference type="EMBL" id="JAVDRF010000016">
    <property type="protein sequence ID" value="MDR6539351.1"/>
    <property type="molecule type" value="Genomic_DNA"/>
</dbReference>
<dbReference type="Proteomes" id="UP001184230">
    <property type="component" value="Unassembled WGS sequence"/>
</dbReference>
<name>A0ABU1NMV0_9BURK</name>
<accession>A0ABU1NMV0</accession>
<reference evidence="1 2" key="1">
    <citation type="submission" date="2023-07" db="EMBL/GenBank/DDBJ databases">
        <title>Sorghum-associated microbial communities from plants grown in Nebraska, USA.</title>
        <authorList>
            <person name="Schachtman D."/>
        </authorList>
    </citation>
    <scope>NUCLEOTIDE SEQUENCE [LARGE SCALE GENOMIC DNA]</scope>
    <source>
        <strain evidence="1 2">DS1781</strain>
    </source>
</reference>
<dbReference type="RefSeq" id="WP_309906969.1">
    <property type="nucleotide sequence ID" value="NZ_JAVDRF010000016.1"/>
</dbReference>
<organism evidence="1 2">
    <name type="scientific">Variovorax soli</name>
    <dbReference type="NCBI Taxonomy" id="376815"/>
    <lineage>
        <taxon>Bacteria</taxon>
        <taxon>Pseudomonadati</taxon>
        <taxon>Pseudomonadota</taxon>
        <taxon>Betaproteobacteria</taxon>
        <taxon>Burkholderiales</taxon>
        <taxon>Comamonadaceae</taxon>
        <taxon>Variovorax</taxon>
    </lineage>
</organism>
<sequence>MTSYGFVHLEFGDQYRERSLQVLDKLRIRLGQAGDRFSSVIVDNAGAAPAQSAAGTPSDQGLVVPGDNSNREFSGWDTGIDTLLARGEHPDVWIFSNDTVALNHAWSERRVEHFGGEIRKLALHPGPWLFGEINDFPRSTMTPMGPLLEWVSTYCFAMNNTLRHRLGTLSPGNALLDSLVNEQFEPGRGVFRDHVGAAYVDFVSAWLISEGGEGRQKKRRFKWDHEWHKANPLGPENFEDLRMKARCCLSEHMLSLRARQAGADIRSPYDARNAREHIRRSLQFLSDKLWEKFLLRRLRLERS</sequence>
<protein>
    <recommendedName>
        <fullName evidence="3">Rhamnan synthesis protein F</fullName>
    </recommendedName>
</protein>
<evidence type="ECO:0000313" key="1">
    <source>
        <dbReference type="EMBL" id="MDR6539351.1"/>
    </source>
</evidence>
<evidence type="ECO:0008006" key="3">
    <source>
        <dbReference type="Google" id="ProtNLM"/>
    </source>
</evidence>
<proteinExistence type="predicted"/>